<dbReference type="PANTHER" id="PTHR14312">
    <property type="entry name" value="CREB/ATF BZIP TRANSCRIPTION FACTOR"/>
    <property type="match status" value="1"/>
</dbReference>
<keyword evidence="4" id="KW-0378">Hydrolase</keyword>
<organism evidence="4 5">
    <name type="scientific">Actinomortierella ambigua</name>
    <dbReference type="NCBI Taxonomy" id="1343610"/>
    <lineage>
        <taxon>Eukaryota</taxon>
        <taxon>Fungi</taxon>
        <taxon>Fungi incertae sedis</taxon>
        <taxon>Mucoromycota</taxon>
        <taxon>Mortierellomycotina</taxon>
        <taxon>Mortierellomycetes</taxon>
        <taxon>Mortierellales</taxon>
        <taxon>Mortierellaceae</taxon>
        <taxon>Actinomortierella</taxon>
    </lineage>
</organism>
<dbReference type="GO" id="GO:0043565">
    <property type="term" value="F:sequence-specific DNA binding"/>
    <property type="evidence" value="ECO:0007669"/>
    <property type="project" value="TreeGrafter"/>
</dbReference>
<feature type="transmembrane region" description="Helical" evidence="2">
    <location>
        <begin position="179"/>
        <end position="197"/>
    </location>
</feature>
<sequence length="679" mass="74277">MTFFQKNNMFTHLIQSDVNFESMDTDDHDSDLSSTESQCSGRMADALTPSYTEYSVAQLRELLRQRGQWTTGSRSALKKRLKTLDRQTAAAKANSTSSTTTTTAAAATTTTTTATLLENNKHSKERSGSIIMEMSLSEKDQQSVCRPRRAPSRSNSFSAHFSDFIKRRRDALETQRQEISVYTSPLTVLSYFVLYLLHEFRMALLWIVSRQYLLVIMPALAGLVYILYQTDGAHQPLLKHAESGLIWYGYWTLLGVASSIGLGTGLHTFVLFLGPHIAEVTLNAYACGNTDFDVRGDHRFVCRTPSADTATATTAASTAAASTSATAAAVIATGAGLTILNIFRAVQWESFFWGLGTALGELPPYFVARAAALSGDRNEELAKIEELIEKNPDQVTYKERILLMVHEGMKRLGFFGIFLCASIPNPLFDLAGITCGHFLIPFSTFFGATFLGKAVVKSSIQSTVVILMFSADTLATFMAWLEGSIPLAHGYLADGIKHQKGALANKGGGGGGLESDQQHQPHQLEDSTSLVGLIWNTIIFIMLSYFFLSIVETMALAQIKRRHEQELVELEGKIRSGDAKTLMIAVSEEMSAQQQLQQQQQHQQEHQHEQQEQQQQEQHHLATTIASSTSFSSSSSSSSSFGGHSRNASQNSSGGSGTAFSFPSSPTSTGRTKKGKSSP</sequence>
<evidence type="ECO:0000256" key="2">
    <source>
        <dbReference type="SAM" id="Phobius"/>
    </source>
</evidence>
<reference evidence="4" key="1">
    <citation type="journal article" date="2020" name="Fungal Divers.">
        <title>Resolving the Mortierellaceae phylogeny through synthesis of multi-gene phylogenetics and phylogenomics.</title>
        <authorList>
            <person name="Vandepol N."/>
            <person name="Liber J."/>
            <person name="Desiro A."/>
            <person name="Na H."/>
            <person name="Kennedy M."/>
            <person name="Barry K."/>
            <person name="Grigoriev I.V."/>
            <person name="Miller A.N."/>
            <person name="O'Donnell K."/>
            <person name="Stajich J.E."/>
            <person name="Bonito G."/>
        </authorList>
    </citation>
    <scope>NUCLEOTIDE SEQUENCE</scope>
    <source>
        <strain evidence="4">BC1065</strain>
    </source>
</reference>
<feature type="transmembrane region" description="Helical" evidence="2">
    <location>
        <begin position="204"/>
        <end position="228"/>
    </location>
</feature>
<evidence type="ECO:0000256" key="1">
    <source>
        <dbReference type="SAM" id="MobiDB-lite"/>
    </source>
</evidence>
<feature type="compositionally biased region" description="Low complexity" evidence="1">
    <location>
        <begin position="627"/>
        <end position="641"/>
    </location>
</feature>
<feature type="transmembrane region" description="Helical" evidence="2">
    <location>
        <begin position="430"/>
        <end position="451"/>
    </location>
</feature>
<dbReference type="EMBL" id="JAAAJB010000280">
    <property type="protein sequence ID" value="KAG0259547.1"/>
    <property type="molecule type" value="Genomic_DNA"/>
</dbReference>
<dbReference type="InterPro" id="IPR003034">
    <property type="entry name" value="SAP_dom"/>
</dbReference>
<dbReference type="Gene3D" id="1.10.720.30">
    <property type="entry name" value="SAP domain"/>
    <property type="match status" value="1"/>
</dbReference>
<feature type="domain" description="SAP" evidence="3">
    <location>
        <begin position="51"/>
        <end position="85"/>
    </location>
</feature>
<evidence type="ECO:0000259" key="3">
    <source>
        <dbReference type="PROSITE" id="PS50800"/>
    </source>
</evidence>
<feature type="transmembrane region" description="Helical" evidence="2">
    <location>
        <begin position="463"/>
        <end position="481"/>
    </location>
</feature>
<dbReference type="PANTHER" id="PTHR14312:SF1">
    <property type="entry name" value="BASIC-LEUCINE ZIPPER TRANSCRIPTION FACTOR A"/>
    <property type="match status" value="1"/>
</dbReference>
<feature type="compositionally biased region" description="Low complexity" evidence="1">
    <location>
        <begin position="593"/>
        <end position="602"/>
    </location>
</feature>
<accession>A0A9P6Q321</accession>
<feature type="transmembrane region" description="Helical" evidence="2">
    <location>
        <begin position="533"/>
        <end position="557"/>
    </location>
</feature>
<dbReference type="AlphaFoldDB" id="A0A9P6Q321"/>
<keyword evidence="2" id="KW-0472">Membrane</keyword>
<keyword evidence="2" id="KW-1133">Transmembrane helix</keyword>
<proteinExistence type="predicted"/>
<evidence type="ECO:0000313" key="5">
    <source>
        <dbReference type="Proteomes" id="UP000807716"/>
    </source>
</evidence>
<dbReference type="InterPro" id="IPR036361">
    <property type="entry name" value="SAP_dom_sf"/>
</dbReference>
<comment type="caution">
    <text evidence="4">The sequence shown here is derived from an EMBL/GenBank/DDBJ whole genome shotgun (WGS) entry which is preliminary data.</text>
</comment>
<feature type="transmembrane region" description="Helical" evidence="2">
    <location>
        <begin position="248"/>
        <end position="273"/>
    </location>
</feature>
<dbReference type="OrthoDB" id="2016540at2759"/>
<feature type="region of interest" description="Disordered" evidence="1">
    <location>
        <begin position="593"/>
        <end position="679"/>
    </location>
</feature>
<keyword evidence="5" id="KW-1185">Reference proteome</keyword>
<dbReference type="GO" id="GO:0006508">
    <property type="term" value="P:proteolysis"/>
    <property type="evidence" value="ECO:0007669"/>
    <property type="project" value="UniProtKB-KW"/>
</dbReference>
<dbReference type="Proteomes" id="UP000807716">
    <property type="component" value="Unassembled WGS sequence"/>
</dbReference>
<dbReference type="GO" id="GO:0008233">
    <property type="term" value="F:peptidase activity"/>
    <property type="evidence" value="ECO:0007669"/>
    <property type="project" value="UniProtKB-KW"/>
</dbReference>
<keyword evidence="4" id="KW-0645">Protease</keyword>
<protein>
    <submittedName>
        <fullName evidence="4">Vacuolar membrane protease</fullName>
    </submittedName>
</protein>
<feature type="compositionally biased region" description="Low complexity" evidence="1">
    <location>
        <begin position="658"/>
        <end position="670"/>
    </location>
</feature>
<name>A0A9P6Q321_9FUNG</name>
<gene>
    <name evidence="4" type="primary">VMP1</name>
    <name evidence="4" type="ORF">DFQ27_004020</name>
</gene>
<dbReference type="GO" id="GO:0005634">
    <property type="term" value="C:nucleus"/>
    <property type="evidence" value="ECO:0007669"/>
    <property type="project" value="TreeGrafter"/>
</dbReference>
<keyword evidence="2" id="KW-0812">Transmembrane</keyword>
<dbReference type="PROSITE" id="PS50800">
    <property type="entry name" value="SAP"/>
    <property type="match status" value="1"/>
</dbReference>
<dbReference type="GO" id="GO:0010468">
    <property type="term" value="P:regulation of gene expression"/>
    <property type="evidence" value="ECO:0007669"/>
    <property type="project" value="TreeGrafter"/>
</dbReference>
<evidence type="ECO:0000313" key="4">
    <source>
        <dbReference type="EMBL" id="KAG0259547.1"/>
    </source>
</evidence>